<organism evidence="1 2">
    <name type="scientific">Blastopirellula marina</name>
    <dbReference type="NCBI Taxonomy" id="124"/>
    <lineage>
        <taxon>Bacteria</taxon>
        <taxon>Pseudomonadati</taxon>
        <taxon>Planctomycetota</taxon>
        <taxon>Planctomycetia</taxon>
        <taxon>Pirellulales</taxon>
        <taxon>Pirellulaceae</taxon>
        <taxon>Blastopirellula</taxon>
    </lineage>
</organism>
<reference evidence="1 2" key="1">
    <citation type="submission" date="2018-02" db="EMBL/GenBank/DDBJ databases">
        <title>Comparative genomes isolates from brazilian mangrove.</title>
        <authorList>
            <person name="Araujo J.E."/>
            <person name="Taketani R.G."/>
            <person name="Silva M.C.P."/>
            <person name="Loureco M.V."/>
            <person name="Andreote F.D."/>
        </authorList>
    </citation>
    <scope>NUCLEOTIDE SEQUENCE [LARGE SCALE GENOMIC DNA]</scope>
    <source>
        <strain evidence="1 2">Hex-1 MGV</strain>
    </source>
</reference>
<proteinExistence type="predicted"/>
<dbReference type="Proteomes" id="UP000238322">
    <property type="component" value="Unassembled WGS sequence"/>
</dbReference>
<evidence type="ECO:0000313" key="1">
    <source>
        <dbReference type="EMBL" id="PQO37680.1"/>
    </source>
</evidence>
<evidence type="ECO:0000313" key="2">
    <source>
        <dbReference type="Proteomes" id="UP000238322"/>
    </source>
</evidence>
<sequence length="127" mass="14385">MIVLATILMVAHVPLPWRHCHKGMSTVQLTSHLQRYHASSSQSQLPRGWHWHFFQAEQASGNRLTSQGEASVWEATQSTKSRSCLASIGFPRQVNLTPRRAFGRPISADAVASEHQQLYLRYHVLLN</sequence>
<dbReference type="EMBL" id="PUHY01000005">
    <property type="protein sequence ID" value="PQO37680.1"/>
    <property type="molecule type" value="Genomic_DNA"/>
</dbReference>
<dbReference type="AlphaFoldDB" id="A0A2S8G033"/>
<comment type="caution">
    <text evidence="1">The sequence shown here is derived from an EMBL/GenBank/DDBJ whole genome shotgun (WGS) entry which is preliminary data.</text>
</comment>
<accession>A0A2S8G033</accession>
<gene>
    <name evidence="1" type="ORF">C5Y83_06965</name>
</gene>
<protein>
    <submittedName>
        <fullName evidence="1">Uncharacterized protein</fullName>
    </submittedName>
</protein>
<name>A0A2S8G033_9BACT</name>